<dbReference type="InterPro" id="IPR050177">
    <property type="entry name" value="Lipid_A_modif_metabolic_enz"/>
</dbReference>
<proteinExistence type="predicted"/>
<dbReference type="RefSeq" id="WP_213112645.1">
    <property type="nucleotide sequence ID" value="NZ_JAGYPJ010000001.1"/>
</dbReference>
<evidence type="ECO:0000313" key="2">
    <source>
        <dbReference type="EMBL" id="MBS4202253.1"/>
    </source>
</evidence>
<dbReference type="PANTHER" id="PTHR43245">
    <property type="entry name" value="BIFUNCTIONAL POLYMYXIN RESISTANCE PROTEIN ARNA"/>
    <property type="match status" value="1"/>
</dbReference>
<keyword evidence="3" id="KW-1185">Reference proteome</keyword>
<dbReference type="Proteomes" id="UP000682713">
    <property type="component" value="Unassembled WGS sequence"/>
</dbReference>
<reference evidence="2 3" key="1">
    <citation type="submission" date="2021-05" db="EMBL/GenBank/DDBJ databases">
        <title>Novel Bacillus species.</title>
        <authorList>
            <person name="Liu G."/>
        </authorList>
    </citation>
    <scope>NUCLEOTIDE SEQUENCE [LARGE SCALE GENOMIC DNA]</scope>
    <source>
        <strain evidence="2 3">FJAT-49732</strain>
    </source>
</reference>
<gene>
    <name evidence="2" type="ORF">KHA93_21820</name>
</gene>
<feature type="domain" description="NAD-dependent epimerase/dehydratase" evidence="1">
    <location>
        <begin position="4"/>
        <end position="208"/>
    </location>
</feature>
<dbReference type="Gene3D" id="3.40.50.720">
    <property type="entry name" value="NAD(P)-binding Rossmann-like Domain"/>
    <property type="match status" value="1"/>
</dbReference>
<comment type="caution">
    <text evidence="2">The sequence shown here is derived from an EMBL/GenBank/DDBJ whole genome shotgun (WGS) entry which is preliminary data.</text>
</comment>
<evidence type="ECO:0000259" key="1">
    <source>
        <dbReference type="Pfam" id="PF01370"/>
    </source>
</evidence>
<protein>
    <submittedName>
        <fullName evidence="2">NAD-dependent epimerase/dehydratase family protein</fullName>
    </submittedName>
</protein>
<dbReference type="InterPro" id="IPR036291">
    <property type="entry name" value="NAD(P)-bd_dom_sf"/>
</dbReference>
<dbReference type="AlphaFoldDB" id="A0A942TRZ9"/>
<accession>A0A942TRZ9</accession>
<dbReference type="Pfam" id="PF01370">
    <property type="entry name" value="Epimerase"/>
    <property type="match status" value="1"/>
</dbReference>
<dbReference type="PANTHER" id="PTHR43245:SF55">
    <property type="entry name" value="NAD(P)-BINDING DOMAIN-CONTAINING PROTEIN"/>
    <property type="match status" value="1"/>
</dbReference>
<evidence type="ECO:0000313" key="3">
    <source>
        <dbReference type="Proteomes" id="UP000682713"/>
    </source>
</evidence>
<dbReference type="SUPFAM" id="SSF51735">
    <property type="entry name" value="NAD(P)-binding Rossmann-fold domains"/>
    <property type="match status" value="1"/>
</dbReference>
<name>A0A942TRZ9_9BACI</name>
<sequence>MKTALVLGGTRFFGKELVRSLLAKGVNVTIATRGNSGNPFGDKVNQLIADRYDIDSLKSACEGLHFDVVYDQIGYSSEDINIAYEALKDKVGKYVFTSTMAVYEYGNNLNEEEFNPYTYPLKEVNSKDVSYGEGKKLAETALFAKTGLPAVAVRIPIVQGEEDYTERLLFHVKKIKSEEEIGMPNLEARLNFISAREAGEFLAWIGSQAFTGPVNACANGDIQLTELVNLIESKTGKSPILTNSITDENRSPYGIKETWTMDNTKATDLGYEFSNLKDWLPSLIDYYNNII</sequence>
<organism evidence="2 3">
    <name type="scientific">Lederbergia citrisecunda</name>
    <dbReference type="NCBI Taxonomy" id="2833583"/>
    <lineage>
        <taxon>Bacteria</taxon>
        <taxon>Bacillati</taxon>
        <taxon>Bacillota</taxon>
        <taxon>Bacilli</taxon>
        <taxon>Bacillales</taxon>
        <taxon>Bacillaceae</taxon>
        <taxon>Lederbergia</taxon>
    </lineage>
</organism>
<dbReference type="InterPro" id="IPR001509">
    <property type="entry name" value="Epimerase_deHydtase"/>
</dbReference>
<dbReference type="EMBL" id="JAGYPJ010000001">
    <property type="protein sequence ID" value="MBS4202253.1"/>
    <property type="molecule type" value="Genomic_DNA"/>
</dbReference>